<evidence type="ECO:0000313" key="2">
    <source>
        <dbReference type="EMBL" id="SEQ27737.1"/>
    </source>
</evidence>
<keyword evidence="3" id="KW-1185">Reference proteome</keyword>
<gene>
    <name evidence="2" type="ORF">SAMN04488038_105114</name>
</gene>
<protein>
    <submittedName>
        <fullName evidence="2">Putative DNA-binding domain-containing protein</fullName>
    </submittedName>
</protein>
<accession>A0A1H9EQ72</accession>
<proteinExistence type="predicted"/>
<dbReference type="STRING" id="489703.SAMN04488038_105114"/>
<dbReference type="InterPro" id="IPR018640">
    <property type="entry name" value="DUF2063"/>
</dbReference>
<feature type="domain" description="Putative DNA-binding" evidence="1">
    <location>
        <begin position="7"/>
        <end position="97"/>
    </location>
</feature>
<reference evidence="3" key="1">
    <citation type="submission" date="2016-10" db="EMBL/GenBank/DDBJ databases">
        <authorList>
            <person name="Varghese N."/>
            <person name="Submissions S."/>
        </authorList>
    </citation>
    <scope>NUCLEOTIDE SEQUENCE [LARGE SCALE GENOMIC DNA]</scope>
    <source>
        <strain evidence="3">DSM 25927</strain>
    </source>
</reference>
<dbReference type="Proteomes" id="UP000199233">
    <property type="component" value="Unassembled WGS sequence"/>
</dbReference>
<evidence type="ECO:0000313" key="3">
    <source>
        <dbReference type="Proteomes" id="UP000199233"/>
    </source>
</evidence>
<dbReference type="EMBL" id="FOFS01000005">
    <property type="protein sequence ID" value="SEQ27737.1"/>
    <property type="molecule type" value="Genomic_DNA"/>
</dbReference>
<organism evidence="2 3">
    <name type="scientific">Solimonas aquatica</name>
    <dbReference type="NCBI Taxonomy" id="489703"/>
    <lineage>
        <taxon>Bacteria</taxon>
        <taxon>Pseudomonadati</taxon>
        <taxon>Pseudomonadota</taxon>
        <taxon>Gammaproteobacteria</taxon>
        <taxon>Nevskiales</taxon>
        <taxon>Nevskiaceae</taxon>
        <taxon>Solimonas</taxon>
    </lineage>
</organism>
<dbReference type="GO" id="GO:0003677">
    <property type="term" value="F:DNA binding"/>
    <property type="evidence" value="ECO:0007669"/>
    <property type="project" value="UniProtKB-KW"/>
</dbReference>
<dbReference type="OrthoDB" id="343356at2"/>
<evidence type="ECO:0000259" key="1">
    <source>
        <dbReference type="Pfam" id="PF09836"/>
    </source>
</evidence>
<dbReference type="AlphaFoldDB" id="A0A1H9EQ72"/>
<sequence>MSTLAGLQGQFAAHILRGEEARALVQAQDQDDAARRLRVYHEAYRLRLIEVLAEEHGGLRALTGESGFDTLLRDYIEAQPSPHRNVRWYGEGLSAFLARDARWAQQPALAQMAALEWTLTLAFDAEDQPLLRIDDVANLSAAQWPQLKLQLAAHVHSQTLHWNLAAIREAVDAGAAAPDLQAQDPQAWAIWRRAYGVRYRALEAEEAALLPALREGLNFAAFCEQLRAWHEEEQLAPRAAGLLRRWIEDEWLRLVL</sequence>
<dbReference type="Pfam" id="PF09836">
    <property type="entry name" value="DUF2063"/>
    <property type="match status" value="1"/>
</dbReference>
<keyword evidence="2" id="KW-0238">DNA-binding</keyword>
<dbReference type="RefSeq" id="WP_093284124.1">
    <property type="nucleotide sequence ID" value="NZ_FOFS01000005.1"/>
</dbReference>
<name>A0A1H9EQ72_9GAMM</name>